<name>A0A161PIC5_9BACI</name>
<sequence>MIEIIKANEDHVKGIIKVCTDGYRTTYKGLYTKQYVEKVIKQFYNEGAVLKEVKDSNRHWGGYFVAVENGSVIGAGAGGILDDGSGEVFVLYLQLDRRNEGIGSQLLQAITVQQKSFGANKQYVSVQKGNHKGIPFYESKGFVYLNEQNSYGNSEGETYLSLRYCRDI</sequence>
<keyword evidence="3" id="KW-1185">Reference proteome</keyword>
<gene>
    <name evidence="2" type="ORF">AZF04_17935</name>
</gene>
<protein>
    <submittedName>
        <fullName evidence="2">Acetyltransferase</fullName>
    </submittedName>
</protein>
<evidence type="ECO:0000259" key="1">
    <source>
        <dbReference type="PROSITE" id="PS51186"/>
    </source>
</evidence>
<accession>A0A161PIC5</accession>
<organism evidence="2 3">
    <name type="scientific">Alkalihalobacillus trypoxylicola</name>
    <dbReference type="NCBI Taxonomy" id="519424"/>
    <lineage>
        <taxon>Bacteria</taxon>
        <taxon>Bacillati</taxon>
        <taxon>Bacillota</taxon>
        <taxon>Bacilli</taxon>
        <taxon>Bacillales</taxon>
        <taxon>Bacillaceae</taxon>
        <taxon>Alkalihalobacillus</taxon>
    </lineage>
</organism>
<dbReference type="STRING" id="519424.AZF04_17935"/>
<dbReference type="OrthoDB" id="69535at2"/>
<feature type="domain" description="N-acetyltransferase" evidence="1">
    <location>
        <begin position="2"/>
        <end position="165"/>
    </location>
</feature>
<reference evidence="2" key="1">
    <citation type="submission" date="2016-02" db="EMBL/GenBank/DDBJ databases">
        <title>Genome sequence of Bacillus trypoxylicola KCTC 13244(T).</title>
        <authorList>
            <person name="Jeong H."/>
            <person name="Park S.-H."/>
            <person name="Choi S.-K."/>
        </authorList>
    </citation>
    <scope>NUCLEOTIDE SEQUENCE [LARGE SCALE GENOMIC DNA]</scope>
    <source>
        <strain evidence="2">KCTC 13244</strain>
    </source>
</reference>
<keyword evidence="2" id="KW-0808">Transferase</keyword>
<evidence type="ECO:0000313" key="3">
    <source>
        <dbReference type="Proteomes" id="UP000075806"/>
    </source>
</evidence>
<dbReference type="Proteomes" id="UP000075806">
    <property type="component" value="Unassembled WGS sequence"/>
</dbReference>
<dbReference type="PROSITE" id="PS51186">
    <property type="entry name" value="GNAT"/>
    <property type="match status" value="1"/>
</dbReference>
<dbReference type="Gene3D" id="3.40.630.30">
    <property type="match status" value="1"/>
</dbReference>
<evidence type="ECO:0000313" key="2">
    <source>
        <dbReference type="EMBL" id="KYG33038.1"/>
    </source>
</evidence>
<comment type="caution">
    <text evidence="2">The sequence shown here is derived from an EMBL/GenBank/DDBJ whole genome shotgun (WGS) entry which is preliminary data.</text>
</comment>
<proteinExistence type="predicted"/>
<dbReference type="EMBL" id="LTAO01000010">
    <property type="protein sequence ID" value="KYG33038.1"/>
    <property type="molecule type" value="Genomic_DNA"/>
</dbReference>
<dbReference type="CDD" id="cd04301">
    <property type="entry name" value="NAT_SF"/>
    <property type="match status" value="1"/>
</dbReference>
<dbReference type="InterPro" id="IPR016181">
    <property type="entry name" value="Acyl_CoA_acyltransferase"/>
</dbReference>
<dbReference type="InterPro" id="IPR000182">
    <property type="entry name" value="GNAT_dom"/>
</dbReference>
<dbReference type="SUPFAM" id="SSF55729">
    <property type="entry name" value="Acyl-CoA N-acyltransferases (Nat)"/>
    <property type="match status" value="1"/>
</dbReference>
<dbReference type="RefSeq" id="WP_061948084.1">
    <property type="nucleotide sequence ID" value="NZ_LTAO01000010.1"/>
</dbReference>
<dbReference type="Pfam" id="PF00583">
    <property type="entry name" value="Acetyltransf_1"/>
    <property type="match status" value="1"/>
</dbReference>
<dbReference type="AlphaFoldDB" id="A0A161PIC5"/>
<dbReference type="GO" id="GO:0016747">
    <property type="term" value="F:acyltransferase activity, transferring groups other than amino-acyl groups"/>
    <property type="evidence" value="ECO:0007669"/>
    <property type="project" value="InterPro"/>
</dbReference>